<comment type="caution">
    <text evidence="2">The sequence shown here is derived from an EMBL/GenBank/DDBJ whole genome shotgun (WGS) entry which is preliminary data.</text>
</comment>
<dbReference type="Proteomes" id="UP000220797">
    <property type="component" value="Unassembled WGS sequence"/>
</dbReference>
<dbReference type="AlphaFoldDB" id="A0A1J1GXB6"/>
<evidence type="ECO:0000313" key="3">
    <source>
        <dbReference type="Proteomes" id="UP000220797"/>
    </source>
</evidence>
<accession>A0A1J1GXB6</accession>
<sequence length="179" mass="21516">MCKELDILNLLKKIKTKTNKISNDIEGFDFDLLEEDSNVFCDMYTIRELICWNNTKEKDLDKYKDVYNNYENEINFYFNEEVEKIIYSSLINKDGEFLIKPKDETIYKSSNIIDQKLNHTMLEYKKLRNYQYNVKYFKPVNLDNKRNFSDSSISSNKDNKNIECNLKDITKIIKQYTIN</sequence>
<gene>
    <name evidence="2" type="ORF">PGAL8A_00470000</name>
</gene>
<dbReference type="RefSeq" id="XP_028529922.1">
    <property type="nucleotide sequence ID" value="XM_028673473.1"/>
</dbReference>
<feature type="coiled-coil region" evidence="1">
    <location>
        <begin position="53"/>
        <end position="80"/>
    </location>
</feature>
<keyword evidence="1" id="KW-0175">Coiled coil</keyword>
<protein>
    <submittedName>
        <fullName evidence="2">Uncharacterized protein</fullName>
    </submittedName>
</protein>
<dbReference type="OrthoDB" id="371374at2759"/>
<keyword evidence="3" id="KW-1185">Reference proteome</keyword>
<dbReference type="GeneID" id="39733233"/>
<evidence type="ECO:0000313" key="2">
    <source>
        <dbReference type="EMBL" id="CRG97119.1"/>
    </source>
</evidence>
<evidence type="ECO:0000256" key="1">
    <source>
        <dbReference type="SAM" id="Coils"/>
    </source>
</evidence>
<reference evidence="2" key="1">
    <citation type="submission" date="2015-04" db="EMBL/GenBank/DDBJ databases">
        <authorList>
            <consortium name="Pathogen Informatics"/>
        </authorList>
    </citation>
    <scope>NUCLEOTIDE SEQUENCE [LARGE SCALE GENOMIC DNA]</scope>
    <source>
        <strain evidence="2">8A</strain>
    </source>
</reference>
<dbReference type="EMBL" id="CVMV01000083">
    <property type="protein sequence ID" value="CRG97119.1"/>
    <property type="molecule type" value="Genomic_DNA"/>
</dbReference>
<organism evidence="2 3">
    <name type="scientific">Plasmodium gallinaceum</name>
    <dbReference type="NCBI Taxonomy" id="5849"/>
    <lineage>
        <taxon>Eukaryota</taxon>
        <taxon>Sar</taxon>
        <taxon>Alveolata</taxon>
        <taxon>Apicomplexa</taxon>
        <taxon>Aconoidasida</taxon>
        <taxon>Haemosporida</taxon>
        <taxon>Plasmodiidae</taxon>
        <taxon>Plasmodium</taxon>
        <taxon>Plasmodium (Haemamoeba)</taxon>
    </lineage>
</organism>
<name>A0A1J1GXB6_PLAGA</name>
<proteinExistence type="predicted"/>
<dbReference type="VEuPathDB" id="PlasmoDB:PGAL8A_00470000"/>